<sequence length="92" mass="10133">MIVDILLIVVVSFLSLIGGLLNLLAFVIPEEIQLSLIDILSNLKFFMGILPVVELLNVLATILTFLGLWYLVKSLLKIWAGVPMVGKKIAVK</sequence>
<gene>
    <name evidence="2" type="ORF">A2777_03765</name>
</gene>
<keyword evidence="1" id="KW-1133">Transmembrane helix</keyword>
<proteinExistence type="predicted"/>
<dbReference type="Proteomes" id="UP000177354">
    <property type="component" value="Unassembled WGS sequence"/>
</dbReference>
<evidence type="ECO:0000313" key="2">
    <source>
        <dbReference type="EMBL" id="OGG05851.1"/>
    </source>
</evidence>
<evidence type="ECO:0000313" key="3">
    <source>
        <dbReference type="Proteomes" id="UP000177354"/>
    </source>
</evidence>
<comment type="caution">
    <text evidence="2">The sequence shown here is derived from an EMBL/GenBank/DDBJ whole genome shotgun (WGS) entry which is preliminary data.</text>
</comment>
<keyword evidence="1" id="KW-0472">Membrane</keyword>
<feature type="transmembrane region" description="Helical" evidence="1">
    <location>
        <begin position="49"/>
        <end position="72"/>
    </location>
</feature>
<organism evidence="2 3">
    <name type="scientific">Candidatus Gottesmanbacteria bacterium RIFCSPHIGHO2_01_FULL_40_15</name>
    <dbReference type="NCBI Taxonomy" id="1798376"/>
    <lineage>
        <taxon>Bacteria</taxon>
        <taxon>Candidatus Gottesmaniibacteriota</taxon>
    </lineage>
</organism>
<dbReference type="AlphaFoldDB" id="A0A1F5Z092"/>
<dbReference type="EMBL" id="MFJF01000023">
    <property type="protein sequence ID" value="OGG05851.1"/>
    <property type="molecule type" value="Genomic_DNA"/>
</dbReference>
<keyword evidence="1" id="KW-0812">Transmembrane</keyword>
<reference evidence="2 3" key="1">
    <citation type="journal article" date="2016" name="Nat. Commun.">
        <title>Thousands of microbial genomes shed light on interconnected biogeochemical processes in an aquifer system.</title>
        <authorList>
            <person name="Anantharaman K."/>
            <person name="Brown C.T."/>
            <person name="Hug L.A."/>
            <person name="Sharon I."/>
            <person name="Castelle C.J."/>
            <person name="Probst A.J."/>
            <person name="Thomas B.C."/>
            <person name="Singh A."/>
            <person name="Wilkins M.J."/>
            <person name="Karaoz U."/>
            <person name="Brodie E.L."/>
            <person name="Williams K.H."/>
            <person name="Hubbard S.S."/>
            <person name="Banfield J.F."/>
        </authorList>
    </citation>
    <scope>NUCLEOTIDE SEQUENCE [LARGE SCALE GENOMIC DNA]</scope>
</reference>
<name>A0A1F5Z092_9BACT</name>
<feature type="transmembrane region" description="Helical" evidence="1">
    <location>
        <begin position="6"/>
        <end position="28"/>
    </location>
</feature>
<accession>A0A1F5Z092</accession>
<evidence type="ECO:0000256" key="1">
    <source>
        <dbReference type="SAM" id="Phobius"/>
    </source>
</evidence>
<protein>
    <submittedName>
        <fullName evidence="2">Uncharacterized protein</fullName>
    </submittedName>
</protein>